<evidence type="ECO:0000313" key="2">
    <source>
        <dbReference type="EMBL" id="QCD43899.1"/>
    </source>
</evidence>
<keyword evidence="1" id="KW-0812">Transmembrane</keyword>
<keyword evidence="1" id="KW-1133">Transmembrane helix</keyword>
<dbReference type="Proteomes" id="UP000503264">
    <property type="component" value="Chromosome"/>
</dbReference>
<keyword evidence="1" id="KW-0472">Membrane</keyword>
<dbReference type="EMBL" id="CP012542">
    <property type="protein sequence ID" value="QCD43899.1"/>
    <property type="molecule type" value="Genomic_DNA"/>
</dbReference>
<feature type="transmembrane region" description="Helical" evidence="1">
    <location>
        <begin position="30"/>
        <end position="50"/>
    </location>
</feature>
<reference evidence="2 3" key="1">
    <citation type="submission" date="2016-07" db="EMBL/GenBank/DDBJ databases">
        <title>Comparative genomics of the Campylobacter concisus group.</title>
        <authorList>
            <person name="Miller W.G."/>
            <person name="Yee E."/>
            <person name="Chapman M.H."/>
            <person name="Huynh S."/>
            <person name="Bono J.L."/>
            <person name="On S.L.W."/>
            <person name="StLeger J."/>
            <person name="Foster G."/>
            <person name="Parker C.T."/>
        </authorList>
    </citation>
    <scope>NUCLEOTIDE SEQUENCE [LARGE SCALE GENOMIC DNA]</scope>
    <source>
        <strain evidence="2 3">CCUG 21559</strain>
    </source>
</reference>
<evidence type="ECO:0000313" key="3">
    <source>
        <dbReference type="Proteomes" id="UP000503264"/>
    </source>
</evidence>
<organism evidence="2 3">
    <name type="scientific">Campylobacter mucosalis CCUG 21559</name>
    <dbReference type="NCBI Taxonomy" id="1032067"/>
    <lineage>
        <taxon>Bacteria</taxon>
        <taxon>Pseudomonadati</taxon>
        <taxon>Campylobacterota</taxon>
        <taxon>Epsilonproteobacteria</taxon>
        <taxon>Campylobacterales</taxon>
        <taxon>Campylobacteraceae</taxon>
        <taxon>Campylobacter</taxon>
    </lineage>
</organism>
<dbReference type="AlphaFoldDB" id="A0A6G5QE85"/>
<gene>
    <name evidence="2" type="ORF">CMUC_0074</name>
</gene>
<name>A0A6G5QE85_9BACT</name>
<keyword evidence="3" id="KW-1185">Reference proteome</keyword>
<protein>
    <submittedName>
        <fullName evidence="2">Putative membrane protein</fullName>
    </submittedName>
</protein>
<accession>A0A6G5QE85</accession>
<dbReference type="RefSeq" id="WP_169752659.1">
    <property type="nucleotide sequence ID" value="NZ_CP012542.1"/>
</dbReference>
<proteinExistence type="predicted"/>
<evidence type="ECO:0000256" key="1">
    <source>
        <dbReference type="SAM" id="Phobius"/>
    </source>
</evidence>
<sequence length="55" mass="6162">MEFLQLVLFFISALVMYIRPEKKGVAVSCAIVGCALLVVLEFYVNLWVVMPIGNL</sequence>